<feature type="compositionally biased region" description="Polar residues" evidence="1">
    <location>
        <begin position="576"/>
        <end position="591"/>
    </location>
</feature>
<feature type="compositionally biased region" description="Polar residues" evidence="1">
    <location>
        <begin position="123"/>
        <end position="133"/>
    </location>
</feature>
<keyword evidence="4" id="KW-1185">Reference proteome</keyword>
<feature type="compositionally biased region" description="Polar residues" evidence="1">
    <location>
        <begin position="420"/>
        <end position="438"/>
    </location>
</feature>
<feature type="transmembrane region" description="Helical" evidence="2">
    <location>
        <begin position="752"/>
        <end position="772"/>
    </location>
</feature>
<evidence type="ECO:0000313" key="4">
    <source>
        <dbReference type="Proteomes" id="UP000054549"/>
    </source>
</evidence>
<feature type="region of interest" description="Disordered" evidence="1">
    <location>
        <begin position="1"/>
        <end position="25"/>
    </location>
</feature>
<dbReference type="OrthoDB" id="3266087at2759"/>
<feature type="compositionally biased region" description="Polar residues" evidence="1">
    <location>
        <begin position="188"/>
        <end position="202"/>
    </location>
</feature>
<feature type="compositionally biased region" description="Low complexity" evidence="1">
    <location>
        <begin position="452"/>
        <end position="473"/>
    </location>
</feature>
<feature type="compositionally biased region" description="Low complexity" evidence="1">
    <location>
        <begin position="146"/>
        <end position="160"/>
    </location>
</feature>
<feature type="transmembrane region" description="Helical" evidence="2">
    <location>
        <begin position="697"/>
        <end position="717"/>
    </location>
</feature>
<evidence type="ECO:0000256" key="2">
    <source>
        <dbReference type="SAM" id="Phobius"/>
    </source>
</evidence>
<reference evidence="3 4" key="1">
    <citation type="submission" date="2014-04" db="EMBL/GenBank/DDBJ databases">
        <title>Evolutionary Origins and Diversification of the Mycorrhizal Mutualists.</title>
        <authorList>
            <consortium name="DOE Joint Genome Institute"/>
            <consortium name="Mycorrhizal Genomics Consortium"/>
            <person name="Kohler A."/>
            <person name="Kuo A."/>
            <person name="Nagy L.G."/>
            <person name="Floudas D."/>
            <person name="Copeland A."/>
            <person name="Barry K.W."/>
            <person name="Cichocki N."/>
            <person name="Veneault-Fourrey C."/>
            <person name="LaButti K."/>
            <person name="Lindquist E.A."/>
            <person name="Lipzen A."/>
            <person name="Lundell T."/>
            <person name="Morin E."/>
            <person name="Murat C."/>
            <person name="Riley R."/>
            <person name="Ohm R."/>
            <person name="Sun H."/>
            <person name="Tunlid A."/>
            <person name="Henrissat B."/>
            <person name="Grigoriev I.V."/>
            <person name="Hibbett D.S."/>
            <person name="Martin F."/>
        </authorList>
    </citation>
    <scope>NUCLEOTIDE SEQUENCE [LARGE SCALE GENOMIC DNA]</scope>
    <source>
        <strain evidence="3 4">Koide BX008</strain>
    </source>
</reference>
<evidence type="ECO:0000313" key="3">
    <source>
        <dbReference type="EMBL" id="KIL67758.1"/>
    </source>
</evidence>
<keyword evidence="2" id="KW-0472">Membrane</keyword>
<keyword evidence="2" id="KW-0812">Transmembrane</keyword>
<feature type="compositionally biased region" description="Basic and acidic residues" evidence="1">
    <location>
        <begin position="516"/>
        <end position="536"/>
    </location>
</feature>
<sequence length="774" mass="85631">MSKFLSLWKRNHEQDPAVDPSPNIAFRKIHPNLDSLVAQLEDDGSSKTPQGDAFSSNTLDFIPLKPKPPERDRCNSMSLQPDALPEVQVPRVAPFGPDDAWSTFGRNIKPPTESEDAQAPASIPTTSHRQGTPVTRRYMHLQTPTSMSRSSESSSPLSQSTQHNCTSPSSRNDSASTPHTSEKRLSPASYNTFGRRPSSQFLAETPPPLPPLDHPAFHSATQVPKLLNSSDIACNGTLEKQPRHSASLPSMVLSGRVKPRVASRTSKSIRSTRKRHYEIQNPQIDGSNDTFIFRPSNHDREISAESSKRPRSHSKSSHGSIQTSAERRSREITREARDMREIKRSEKEGDLSILGKACGGNVHSCAEISRLGDPFLLQNALSHLVLHSDRHGNKPDLPFIHDTTRSENGERKTYEMNQPDVFSNNHGQLKDSQSQAKQVSRARRSSPPRQGPTLLVPPSLSFTSPTPGSSPITPFLPLSPGSNLQGPSPPLKSSIRSTTGKRKADDAEVEACTPSKDSRREHRATFAPEQRPHRISENSGSSYAPTSFKRVRLSTSSDSRSISRTPTKTSLRENLGSGNTGSWSSRGSSKRPQLDLPHRQPSRHSMQSQRPSNNSRPPRETSRRRSLSGASIPISALVSPHAPSVARSATFHMHDPHRPAPIQSTSWAPSLPVPTAQGSRWVLDGWVERGGSPVHAWLFFLGFFFFPVWWAAAFVGIPKTRRIGEGGMEKGVILDDPQVEHDSKSWRTRCRIMALISFFTYIPFIILVAVFVRH</sequence>
<protein>
    <submittedName>
        <fullName evidence="3">Uncharacterized protein</fullName>
    </submittedName>
</protein>
<dbReference type="InParanoid" id="A0A0C2XFV1"/>
<feature type="compositionally biased region" description="Basic and acidic residues" evidence="1">
    <location>
        <begin position="325"/>
        <end position="344"/>
    </location>
</feature>
<dbReference type="HOGENOM" id="CLU_015388_0_0_1"/>
<keyword evidence="2" id="KW-1133">Transmembrane helix</keyword>
<feature type="region of interest" description="Disordered" evidence="1">
    <location>
        <begin position="300"/>
        <end position="344"/>
    </location>
</feature>
<feature type="compositionally biased region" description="Low complexity" evidence="1">
    <location>
        <begin position="553"/>
        <end position="564"/>
    </location>
</feature>
<accession>A0A0C2XFV1</accession>
<feature type="region of interest" description="Disordered" evidence="1">
    <location>
        <begin position="417"/>
        <end position="633"/>
    </location>
</feature>
<evidence type="ECO:0000256" key="1">
    <source>
        <dbReference type="SAM" id="MobiDB-lite"/>
    </source>
</evidence>
<proteinExistence type="predicted"/>
<dbReference type="Proteomes" id="UP000054549">
    <property type="component" value="Unassembled WGS sequence"/>
</dbReference>
<dbReference type="EMBL" id="KN818230">
    <property type="protein sequence ID" value="KIL67758.1"/>
    <property type="molecule type" value="Genomic_DNA"/>
</dbReference>
<gene>
    <name evidence="3" type="ORF">M378DRAFT_974870</name>
</gene>
<feature type="compositionally biased region" description="Polar residues" evidence="1">
    <location>
        <begin position="46"/>
        <end position="59"/>
    </location>
</feature>
<organism evidence="3 4">
    <name type="scientific">Amanita muscaria (strain Koide BX008)</name>
    <dbReference type="NCBI Taxonomy" id="946122"/>
    <lineage>
        <taxon>Eukaryota</taxon>
        <taxon>Fungi</taxon>
        <taxon>Dikarya</taxon>
        <taxon>Basidiomycota</taxon>
        <taxon>Agaricomycotina</taxon>
        <taxon>Agaricomycetes</taxon>
        <taxon>Agaricomycetidae</taxon>
        <taxon>Agaricales</taxon>
        <taxon>Pluteineae</taxon>
        <taxon>Amanitaceae</taxon>
        <taxon>Amanita</taxon>
    </lineage>
</organism>
<feature type="region of interest" description="Disordered" evidence="1">
    <location>
        <begin position="40"/>
        <end position="217"/>
    </location>
</feature>
<name>A0A0C2XFV1_AMAMK</name>
<dbReference type="AlphaFoldDB" id="A0A0C2XFV1"/>
<feature type="compositionally biased region" description="Polar residues" evidence="1">
    <location>
        <begin position="161"/>
        <end position="179"/>
    </location>
</feature>